<accession>A0AAV3YMM7</accession>
<gene>
    <name evidence="2" type="ORF">PoB_001085500</name>
</gene>
<evidence type="ECO:0000256" key="1">
    <source>
        <dbReference type="SAM" id="MobiDB-lite"/>
    </source>
</evidence>
<protein>
    <submittedName>
        <fullName evidence="2">Uncharacterized protein</fullName>
    </submittedName>
</protein>
<comment type="caution">
    <text evidence="2">The sequence shown here is derived from an EMBL/GenBank/DDBJ whole genome shotgun (WGS) entry which is preliminary data.</text>
</comment>
<proteinExistence type="predicted"/>
<dbReference type="Proteomes" id="UP000735302">
    <property type="component" value="Unassembled WGS sequence"/>
</dbReference>
<evidence type="ECO:0000313" key="2">
    <source>
        <dbReference type="EMBL" id="GFN84349.1"/>
    </source>
</evidence>
<evidence type="ECO:0000313" key="3">
    <source>
        <dbReference type="Proteomes" id="UP000735302"/>
    </source>
</evidence>
<organism evidence="2 3">
    <name type="scientific">Plakobranchus ocellatus</name>
    <dbReference type="NCBI Taxonomy" id="259542"/>
    <lineage>
        <taxon>Eukaryota</taxon>
        <taxon>Metazoa</taxon>
        <taxon>Spiralia</taxon>
        <taxon>Lophotrochozoa</taxon>
        <taxon>Mollusca</taxon>
        <taxon>Gastropoda</taxon>
        <taxon>Heterobranchia</taxon>
        <taxon>Euthyneura</taxon>
        <taxon>Panpulmonata</taxon>
        <taxon>Sacoglossa</taxon>
        <taxon>Placobranchoidea</taxon>
        <taxon>Plakobranchidae</taxon>
        <taxon>Plakobranchus</taxon>
    </lineage>
</organism>
<feature type="region of interest" description="Disordered" evidence="1">
    <location>
        <begin position="94"/>
        <end position="115"/>
    </location>
</feature>
<sequence>MKEGILLSVCLRKGVLYKSHFINCISHDLSVRFKGNKLNELKGGNKKFCRAGDGVGFQPTITHHYVFRVSMGRSRRWPPYRHHIAEHTSACARSPWTSHHGATKFPSPATKRTKK</sequence>
<dbReference type="AlphaFoldDB" id="A0AAV3YMM7"/>
<dbReference type="EMBL" id="BLXT01001295">
    <property type="protein sequence ID" value="GFN84349.1"/>
    <property type="molecule type" value="Genomic_DNA"/>
</dbReference>
<keyword evidence="3" id="KW-1185">Reference proteome</keyword>
<name>A0AAV3YMM7_9GAST</name>
<reference evidence="2 3" key="1">
    <citation type="journal article" date="2021" name="Elife">
        <title>Chloroplast acquisition without the gene transfer in kleptoplastic sea slugs, Plakobranchus ocellatus.</title>
        <authorList>
            <person name="Maeda T."/>
            <person name="Takahashi S."/>
            <person name="Yoshida T."/>
            <person name="Shimamura S."/>
            <person name="Takaki Y."/>
            <person name="Nagai Y."/>
            <person name="Toyoda A."/>
            <person name="Suzuki Y."/>
            <person name="Arimoto A."/>
            <person name="Ishii H."/>
            <person name="Satoh N."/>
            <person name="Nishiyama T."/>
            <person name="Hasebe M."/>
            <person name="Maruyama T."/>
            <person name="Minagawa J."/>
            <person name="Obokata J."/>
            <person name="Shigenobu S."/>
        </authorList>
    </citation>
    <scope>NUCLEOTIDE SEQUENCE [LARGE SCALE GENOMIC DNA]</scope>
</reference>